<dbReference type="PANTHER" id="PTHR43802">
    <property type="entry name" value="ENOYL-COA HYDRATASE"/>
    <property type="match status" value="1"/>
</dbReference>
<accession>A0ABU0F377</accession>
<organism evidence="2 3">
    <name type="scientific">Amycolatopsis thermophila</name>
    <dbReference type="NCBI Taxonomy" id="206084"/>
    <lineage>
        <taxon>Bacteria</taxon>
        <taxon>Bacillati</taxon>
        <taxon>Actinomycetota</taxon>
        <taxon>Actinomycetes</taxon>
        <taxon>Pseudonocardiales</taxon>
        <taxon>Pseudonocardiaceae</taxon>
        <taxon>Amycolatopsis</taxon>
    </lineage>
</organism>
<proteinExistence type="inferred from homology"/>
<dbReference type="PANTHER" id="PTHR43802:SF1">
    <property type="entry name" value="IP11341P-RELATED"/>
    <property type="match status" value="1"/>
</dbReference>
<dbReference type="CDD" id="cd06558">
    <property type="entry name" value="crotonase-like"/>
    <property type="match status" value="1"/>
</dbReference>
<evidence type="ECO:0000313" key="2">
    <source>
        <dbReference type="EMBL" id="MDQ0382036.1"/>
    </source>
</evidence>
<comment type="caution">
    <text evidence="2">The sequence shown here is derived from an EMBL/GenBank/DDBJ whole genome shotgun (WGS) entry which is preliminary data.</text>
</comment>
<keyword evidence="3" id="KW-1185">Reference proteome</keyword>
<dbReference type="RefSeq" id="WP_306996902.1">
    <property type="nucleotide sequence ID" value="NZ_JAUSUT010000001.1"/>
</dbReference>
<dbReference type="InterPro" id="IPR001753">
    <property type="entry name" value="Enoyl-CoA_hydra/iso"/>
</dbReference>
<protein>
    <recommendedName>
        <fullName evidence="4">Enoyl-CoA hydratase</fullName>
    </recommendedName>
</protein>
<evidence type="ECO:0000313" key="3">
    <source>
        <dbReference type="Proteomes" id="UP001229651"/>
    </source>
</evidence>
<dbReference type="Gene3D" id="3.90.226.10">
    <property type="entry name" value="2-enoyl-CoA Hydratase, Chain A, domain 1"/>
    <property type="match status" value="1"/>
</dbReference>
<evidence type="ECO:0000256" key="1">
    <source>
        <dbReference type="ARBA" id="ARBA00005254"/>
    </source>
</evidence>
<dbReference type="Pfam" id="PF00378">
    <property type="entry name" value="ECH_1"/>
    <property type="match status" value="1"/>
</dbReference>
<dbReference type="Proteomes" id="UP001229651">
    <property type="component" value="Unassembled WGS sequence"/>
</dbReference>
<dbReference type="SUPFAM" id="SSF52096">
    <property type="entry name" value="ClpP/crotonase"/>
    <property type="match status" value="1"/>
</dbReference>
<comment type="similarity">
    <text evidence="1">Belongs to the enoyl-CoA hydratase/isomerase family.</text>
</comment>
<gene>
    <name evidence="2" type="ORF">FB470_006030</name>
</gene>
<sequence>MTGPVGISALADGEAGEPVLDDAGQVRRPLVVVDLDEEVPAGVVAAAARAARTADRILVGVATRPVDGERWLLADALDLTLAAEGCADGPQFARSADPAGEALVLQQAAEANPQAALVLVQVLRATGRLDVGAALDLESFAYSTLLGGPEFARWLADRGPRPLPPPATEPPVLLRQEGDVLHVTLNRPGRRNAYGREVRDALADAVRVAAAQDCRVVLDGAGPAFCSGGDLDEFGTTPDLVTAHFVRTRAGAARALHAIAARTEVRVHGACVGAGVELAAFAGRVVAHPGTVFRLPEVGMGLIPGAGGTVSVSRRVGRWRTLWPALSGRPVSARVALAWGLIDAIEDGC</sequence>
<dbReference type="InterPro" id="IPR029045">
    <property type="entry name" value="ClpP/crotonase-like_dom_sf"/>
</dbReference>
<dbReference type="EMBL" id="JAUSUT010000001">
    <property type="protein sequence ID" value="MDQ0382036.1"/>
    <property type="molecule type" value="Genomic_DNA"/>
</dbReference>
<reference evidence="2 3" key="1">
    <citation type="submission" date="2023-07" db="EMBL/GenBank/DDBJ databases">
        <title>Sequencing the genomes of 1000 actinobacteria strains.</title>
        <authorList>
            <person name="Klenk H.-P."/>
        </authorList>
    </citation>
    <scope>NUCLEOTIDE SEQUENCE [LARGE SCALE GENOMIC DNA]</scope>
    <source>
        <strain evidence="2 3">DSM 45805</strain>
    </source>
</reference>
<name>A0ABU0F377_9PSEU</name>
<evidence type="ECO:0008006" key="4">
    <source>
        <dbReference type="Google" id="ProtNLM"/>
    </source>
</evidence>